<dbReference type="Gene3D" id="1.10.530.10">
    <property type="match status" value="1"/>
</dbReference>
<evidence type="ECO:0000259" key="4">
    <source>
        <dbReference type="Pfam" id="PF13406"/>
    </source>
</evidence>
<dbReference type="InterPro" id="IPR043426">
    <property type="entry name" value="MltB-like"/>
</dbReference>
<dbReference type="GO" id="GO:0008933">
    <property type="term" value="F:peptidoglycan lytic transglycosylase activity"/>
    <property type="evidence" value="ECO:0007669"/>
    <property type="project" value="TreeGrafter"/>
</dbReference>
<accession>A0A6L6YFX7</accession>
<gene>
    <name evidence="5" type="primary">mltB</name>
    <name evidence="5" type="ORF">E5987_03415</name>
</gene>
<sequence>MYRRPFILAGIAGMSVFSSLSLAQSMSSTAAEKRMLYSQRPEVKKFIKDVSARRGLDEEWVAAVLDQATYQPKIERLMTPKPAPKNTKDSRKDWEKYRNIFLGQHRLNLGMKFWQDNKQYLDKAQEIYHVDPAVIIGIIGVETRYGENTGSWKVLDSLVTLSFDYKRRADFFKKELEEFLVILHKNDLKPFEVEGSYAGAVGLPQFMPSSIKRFGVDFDGDGKIDINHSTADTIGSIANYLSKHGWVEGLPMVIEADITDEQAAKFGGGTNPRFKWSSLLKSGVKPLDKTAHYPADMPVFIVDFPYYIPGSLDYTKLYRIGTKNFTSVLRYNSSYFYAGAVLELGTAIAELMDYPGLIDGEKLLPPHLKPAASPNPSDGIKETVTPLNPPKTAG</sequence>
<protein>
    <submittedName>
        <fullName evidence="5">Lytic murein transglycosylase B</fullName>
    </submittedName>
</protein>
<feature type="domain" description="Transglycosylase SLT" evidence="4">
    <location>
        <begin position="39"/>
        <end position="345"/>
    </location>
</feature>
<dbReference type="RefSeq" id="WP_160334690.1">
    <property type="nucleotide sequence ID" value="NZ_WSRP01000007.1"/>
</dbReference>
<evidence type="ECO:0000313" key="5">
    <source>
        <dbReference type="EMBL" id="MVX56254.1"/>
    </source>
</evidence>
<dbReference type="GO" id="GO:0009253">
    <property type="term" value="P:peptidoglycan catabolic process"/>
    <property type="evidence" value="ECO:0007669"/>
    <property type="project" value="TreeGrafter"/>
</dbReference>
<dbReference type="EMBL" id="WSRP01000007">
    <property type="protein sequence ID" value="MVX56254.1"/>
    <property type="molecule type" value="Genomic_DNA"/>
</dbReference>
<dbReference type="Proteomes" id="UP000472580">
    <property type="component" value="Unassembled WGS sequence"/>
</dbReference>
<keyword evidence="6" id="KW-1185">Reference proteome</keyword>
<organism evidence="5 6">
    <name type="scientific">Parasutterella muris</name>
    <dbReference type="NCBI Taxonomy" id="2565572"/>
    <lineage>
        <taxon>Bacteria</taxon>
        <taxon>Pseudomonadati</taxon>
        <taxon>Pseudomonadota</taxon>
        <taxon>Betaproteobacteria</taxon>
        <taxon>Burkholderiales</taxon>
        <taxon>Sutterellaceae</taxon>
        <taxon>Parasutterella</taxon>
    </lineage>
</organism>
<comment type="caution">
    <text evidence="5">The sequence shown here is derived from an EMBL/GenBank/DDBJ whole genome shotgun (WGS) entry which is preliminary data.</text>
</comment>
<feature type="chain" id="PRO_5026764749" evidence="3">
    <location>
        <begin position="24"/>
        <end position="394"/>
    </location>
</feature>
<name>A0A6L6YFX7_9BURK</name>
<evidence type="ECO:0000313" key="6">
    <source>
        <dbReference type="Proteomes" id="UP000472580"/>
    </source>
</evidence>
<dbReference type="CDD" id="cd13399">
    <property type="entry name" value="Slt35-like"/>
    <property type="match status" value="1"/>
</dbReference>
<feature type="region of interest" description="Disordered" evidence="2">
    <location>
        <begin position="368"/>
        <end position="394"/>
    </location>
</feature>
<dbReference type="SUPFAM" id="SSF53955">
    <property type="entry name" value="Lysozyme-like"/>
    <property type="match status" value="1"/>
</dbReference>
<proteinExistence type="predicted"/>
<dbReference type="AlphaFoldDB" id="A0A6L6YFX7"/>
<evidence type="ECO:0000256" key="3">
    <source>
        <dbReference type="SAM" id="SignalP"/>
    </source>
</evidence>
<evidence type="ECO:0000256" key="2">
    <source>
        <dbReference type="SAM" id="MobiDB-lite"/>
    </source>
</evidence>
<dbReference type="PANTHER" id="PTHR30163">
    <property type="entry name" value="MEMBRANE-BOUND LYTIC MUREIN TRANSGLYCOSYLASE B"/>
    <property type="match status" value="1"/>
</dbReference>
<reference evidence="5 6" key="1">
    <citation type="submission" date="2019-12" db="EMBL/GenBank/DDBJ databases">
        <title>Microbes associate with the intestines of laboratory mice.</title>
        <authorList>
            <person name="Navarre W."/>
            <person name="Wong E."/>
        </authorList>
    </citation>
    <scope>NUCLEOTIDE SEQUENCE [LARGE SCALE GENOMIC DNA]</scope>
    <source>
        <strain evidence="5 6">NM82_D38</strain>
    </source>
</reference>
<dbReference type="PANTHER" id="PTHR30163:SF9">
    <property type="entry name" value="MEMBRANE-BOUND LYTIC MUREIN TRANSGLYCOSYLASE B"/>
    <property type="match status" value="1"/>
</dbReference>
<dbReference type="Pfam" id="PF13406">
    <property type="entry name" value="SLT_2"/>
    <property type="match status" value="1"/>
</dbReference>
<feature type="active site" evidence="1">
    <location>
        <position position="142"/>
    </location>
</feature>
<dbReference type="Gene3D" id="1.10.8.350">
    <property type="entry name" value="Bacterial muramidase"/>
    <property type="match status" value="1"/>
</dbReference>
<keyword evidence="3" id="KW-0732">Signal</keyword>
<dbReference type="FunFam" id="1.10.8.350:FF:000001">
    <property type="entry name" value="Lytic murein transglycosylase B"/>
    <property type="match status" value="1"/>
</dbReference>
<evidence type="ECO:0000256" key="1">
    <source>
        <dbReference type="PIRSR" id="PIRSR611757-1"/>
    </source>
</evidence>
<dbReference type="NCBIfam" id="TIGR02282">
    <property type="entry name" value="MltB"/>
    <property type="match status" value="1"/>
</dbReference>
<dbReference type="OrthoDB" id="9772911at2"/>
<dbReference type="InterPro" id="IPR031304">
    <property type="entry name" value="SLT_2"/>
</dbReference>
<dbReference type="InterPro" id="IPR023346">
    <property type="entry name" value="Lysozyme-like_dom_sf"/>
</dbReference>
<dbReference type="InterPro" id="IPR011757">
    <property type="entry name" value="Lytic_transglycosylase_MltB"/>
</dbReference>
<feature type="signal peptide" evidence="3">
    <location>
        <begin position="1"/>
        <end position="23"/>
    </location>
</feature>